<gene>
    <name evidence="5" type="ORF">PSON_ATCC_30995.1.T0100099</name>
</gene>
<sequence>MQQYIDTAQKVIPKNLTTYFNTFFGAFNTFQAMVNKFYPEYMDVQNAKNFQIDDPTIYSSIYQGDLQQENNKRKSHILKAQHYKIVNSFLDKYNFNRKFNSELIGKYFFNQSAKYCQIDLQAIINDTSGKFYEQSGVSDKAIWLNQALDEVSFILLEYFKGEFIKQMIFDEFVLSFAEIESFVYKKVTKKAKSIHKDTYMKLKSKLKQYFKEQHDTDLQVQILCNNIHQKNIQILDAKVLIENQYQIHTACFQDYVQKNYGFKLSNAIIYKYRQKLQKNFVPKIQESFVNYVNFNNKVTYNNYIMLIQFYFLQYFHNKKFIEGITNPEINTNLQYLIFSIDWIQSSVEADQAVILLQLLSQYNVNISQSASQIFSNEQFSVNVLMNFQLHNKQRCEKAQQWWNEQNEDTNLLVICQIYLILAGIRFQNGRLIFEDYEPAKRNALIQILRKLNNGKFQYFNFLLIKLCEKVTHNIQFQILRQINNRLKQVQQNESMEKPFEIDLVGTQVSFMLFGQGQNQAQINLEFYQKNELFFNIINPNYGSSQKQIKDNQFALFQKKFDGIKLKLIENQKKKMNANIILETVQPPTQIYFQVLSDNDNNSNVITLCISGFLSGDDNKLDQWGSLLHSCQGTVLGLHWNCSEAKDFFSMVQNLIPQLLGKLNIVGVALNAVGFISSNPYEKAHKEAERVGKYLAYLIAGHQLFGNRQINIICHSLGSVIVLECIKELDRLFEKNQKQFINEILIMGGVADIHKLQKRRWNAVAGRIYNIYSKKDQILNILLTVAKVFDSPCGLEPIYLGYKQVINCDFTQIVDGHSDYWNKMSRLLMQSDFNNDFKFMTNSIKEIF</sequence>
<evidence type="ECO:0000256" key="3">
    <source>
        <dbReference type="ARBA" id="ARBA00022989"/>
    </source>
</evidence>
<dbReference type="AlphaFoldDB" id="A0A8S1KQK8"/>
<dbReference type="EMBL" id="CAJJDN010000010">
    <property type="protein sequence ID" value="CAD8056165.1"/>
    <property type="molecule type" value="Genomic_DNA"/>
</dbReference>
<keyword evidence="4" id="KW-0472">Membrane</keyword>
<keyword evidence="3" id="KW-1133">Transmembrane helix</keyword>
<evidence type="ECO:0000313" key="5">
    <source>
        <dbReference type="EMBL" id="CAD8056165.1"/>
    </source>
</evidence>
<evidence type="ECO:0000256" key="4">
    <source>
        <dbReference type="ARBA" id="ARBA00023136"/>
    </source>
</evidence>
<keyword evidence="2" id="KW-0812">Transmembrane</keyword>
<dbReference type="Pfam" id="PF05277">
    <property type="entry name" value="DUF726"/>
    <property type="match status" value="1"/>
</dbReference>
<reference evidence="5" key="1">
    <citation type="submission" date="2021-01" db="EMBL/GenBank/DDBJ databases">
        <authorList>
            <consortium name="Genoscope - CEA"/>
            <person name="William W."/>
        </authorList>
    </citation>
    <scope>NUCLEOTIDE SEQUENCE</scope>
</reference>
<dbReference type="GO" id="GO:0016020">
    <property type="term" value="C:membrane"/>
    <property type="evidence" value="ECO:0007669"/>
    <property type="project" value="UniProtKB-SubCell"/>
</dbReference>
<name>A0A8S1KQK8_9CILI</name>
<evidence type="ECO:0000256" key="1">
    <source>
        <dbReference type="ARBA" id="ARBA00004141"/>
    </source>
</evidence>
<comment type="caution">
    <text evidence="5">The sequence shown here is derived from an EMBL/GenBank/DDBJ whole genome shotgun (WGS) entry which is preliminary data.</text>
</comment>
<dbReference type="PANTHER" id="PTHR17920">
    <property type="entry name" value="TRANSMEMBRANE AND COILED-COIL DOMAIN-CONTAINING PROTEIN 4 TMCO4"/>
    <property type="match status" value="1"/>
</dbReference>
<dbReference type="OrthoDB" id="313487at2759"/>
<dbReference type="Proteomes" id="UP000692954">
    <property type="component" value="Unassembled WGS sequence"/>
</dbReference>
<accession>A0A8S1KQK8</accession>
<dbReference type="PANTHER" id="PTHR17920:SF3">
    <property type="entry name" value="TRANSMEMBRANE AND COILED-COIL DOMAIN-CONTAINING PROTEIN 4"/>
    <property type="match status" value="1"/>
</dbReference>
<evidence type="ECO:0000256" key="2">
    <source>
        <dbReference type="ARBA" id="ARBA00022692"/>
    </source>
</evidence>
<protein>
    <recommendedName>
        <fullName evidence="7">DUF726 domain protein</fullName>
    </recommendedName>
</protein>
<proteinExistence type="predicted"/>
<comment type="subcellular location">
    <subcellularLocation>
        <location evidence="1">Membrane</location>
        <topology evidence="1">Multi-pass membrane protein</topology>
    </subcellularLocation>
</comment>
<evidence type="ECO:0000313" key="6">
    <source>
        <dbReference type="Proteomes" id="UP000692954"/>
    </source>
</evidence>
<organism evidence="5 6">
    <name type="scientific">Paramecium sonneborni</name>
    <dbReference type="NCBI Taxonomy" id="65129"/>
    <lineage>
        <taxon>Eukaryota</taxon>
        <taxon>Sar</taxon>
        <taxon>Alveolata</taxon>
        <taxon>Ciliophora</taxon>
        <taxon>Intramacronucleata</taxon>
        <taxon>Oligohymenophorea</taxon>
        <taxon>Peniculida</taxon>
        <taxon>Parameciidae</taxon>
        <taxon>Paramecium</taxon>
    </lineage>
</organism>
<evidence type="ECO:0008006" key="7">
    <source>
        <dbReference type="Google" id="ProtNLM"/>
    </source>
</evidence>
<keyword evidence="6" id="KW-1185">Reference proteome</keyword>
<dbReference type="InterPro" id="IPR007941">
    <property type="entry name" value="DUF726"/>
</dbReference>